<keyword evidence="3" id="KW-1185">Reference proteome</keyword>
<dbReference type="PANTHER" id="PTHR11732">
    <property type="entry name" value="ALDO/KETO REDUCTASE"/>
    <property type="match status" value="1"/>
</dbReference>
<feature type="domain" description="NADP-dependent oxidoreductase" evidence="1">
    <location>
        <begin position="3"/>
        <end position="189"/>
    </location>
</feature>
<dbReference type="VEuPathDB" id="VectorBase:GPAI010229"/>
<dbReference type="Pfam" id="PF00248">
    <property type="entry name" value="Aldo_ket_red"/>
    <property type="match status" value="1"/>
</dbReference>
<evidence type="ECO:0000313" key="2">
    <source>
        <dbReference type="EnsemblMetazoa" id="GPAI010229-PA"/>
    </source>
</evidence>
<dbReference type="STRING" id="7398.A0A1A9ZC63"/>
<dbReference type="InterPro" id="IPR018170">
    <property type="entry name" value="Aldo/ket_reductase_CS"/>
</dbReference>
<dbReference type="PRINTS" id="PR00069">
    <property type="entry name" value="ALDKETRDTASE"/>
</dbReference>
<sequence>MVNIIKNAIDHGYRHIDTASLHKNEKQIGEAIKKKINEHSVKREELFIVTKLWNTSHDPQNVKCACRKSLCNLGLDYIDLYLMHTPMGAPAPRDDNEFAPTKNGKPLFTDVDYVCTWQAMKNLVKEGFCKSIGISNFNIEQIKRLLEKCTIVPQVLQIEHHPYLRQKELTDFCEAEKIAITAYAPLGSPNRPWAGKDTSDVLMCDRQASKD</sequence>
<dbReference type="Proteomes" id="UP000092445">
    <property type="component" value="Unassembled WGS sequence"/>
</dbReference>
<dbReference type="Gene3D" id="3.20.20.100">
    <property type="entry name" value="NADP-dependent oxidoreductase domain"/>
    <property type="match status" value="1"/>
</dbReference>
<evidence type="ECO:0000313" key="3">
    <source>
        <dbReference type="Proteomes" id="UP000092445"/>
    </source>
</evidence>
<dbReference type="EnsemblMetazoa" id="GPAI010229-RA">
    <property type="protein sequence ID" value="GPAI010229-PA"/>
    <property type="gene ID" value="GPAI010229"/>
</dbReference>
<dbReference type="GO" id="GO:0016491">
    <property type="term" value="F:oxidoreductase activity"/>
    <property type="evidence" value="ECO:0007669"/>
    <property type="project" value="InterPro"/>
</dbReference>
<proteinExistence type="predicted"/>
<organism evidence="2 3">
    <name type="scientific">Glossina pallidipes</name>
    <name type="common">Tsetse fly</name>
    <dbReference type="NCBI Taxonomy" id="7398"/>
    <lineage>
        <taxon>Eukaryota</taxon>
        <taxon>Metazoa</taxon>
        <taxon>Ecdysozoa</taxon>
        <taxon>Arthropoda</taxon>
        <taxon>Hexapoda</taxon>
        <taxon>Insecta</taxon>
        <taxon>Pterygota</taxon>
        <taxon>Neoptera</taxon>
        <taxon>Endopterygota</taxon>
        <taxon>Diptera</taxon>
        <taxon>Brachycera</taxon>
        <taxon>Muscomorpha</taxon>
        <taxon>Hippoboscoidea</taxon>
        <taxon>Glossinidae</taxon>
        <taxon>Glossina</taxon>
    </lineage>
</organism>
<dbReference type="SUPFAM" id="SSF51430">
    <property type="entry name" value="NAD(P)-linked oxidoreductase"/>
    <property type="match status" value="1"/>
</dbReference>
<dbReference type="InterPro" id="IPR020471">
    <property type="entry name" value="AKR"/>
</dbReference>
<dbReference type="PROSITE" id="PS00798">
    <property type="entry name" value="ALDOKETO_REDUCTASE_1"/>
    <property type="match status" value="1"/>
</dbReference>
<reference evidence="3" key="1">
    <citation type="submission" date="2014-03" db="EMBL/GenBank/DDBJ databases">
        <authorList>
            <person name="Aksoy S."/>
            <person name="Warren W."/>
            <person name="Wilson R.K."/>
        </authorList>
    </citation>
    <scope>NUCLEOTIDE SEQUENCE [LARGE SCALE GENOMIC DNA]</scope>
    <source>
        <strain evidence="3">IAEA</strain>
    </source>
</reference>
<protein>
    <recommendedName>
        <fullName evidence="1">NADP-dependent oxidoreductase domain-containing protein</fullName>
    </recommendedName>
</protein>
<dbReference type="PROSITE" id="PS00062">
    <property type="entry name" value="ALDOKETO_REDUCTASE_2"/>
    <property type="match status" value="1"/>
</dbReference>
<name>A0A1A9ZC63_GLOPL</name>
<reference evidence="2" key="2">
    <citation type="submission" date="2020-05" db="UniProtKB">
        <authorList>
            <consortium name="EnsemblMetazoa"/>
        </authorList>
    </citation>
    <scope>IDENTIFICATION</scope>
    <source>
        <strain evidence="2">IAEA</strain>
    </source>
</reference>
<dbReference type="AlphaFoldDB" id="A0A1A9ZC63"/>
<evidence type="ECO:0000259" key="1">
    <source>
        <dbReference type="Pfam" id="PF00248"/>
    </source>
</evidence>
<dbReference type="InterPro" id="IPR023210">
    <property type="entry name" value="NADP_OxRdtase_dom"/>
</dbReference>
<dbReference type="InterPro" id="IPR036812">
    <property type="entry name" value="NAD(P)_OxRdtase_dom_sf"/>
</dbReference>
<accession>A0A1A9ZC63</accession>